<proteinExistence type="predicted"/>
<protein>
    <submittedName>
        <fullName evidence="1">Uncharacterized protein</fullName>
    </submittedName>
</protein>
<evidence type="ECO:0000313" key="2">
    <source>
        <dbReference type="Proteomes" id="UP000784294"/>
    </source>
</evidence>
<organism evidence="1 2">
    <name type="scientific">Protopolystoma xenopodis</name>
    <dbReference type="NCBI Taxonomy" id="117903"/>
    <lineage>
        <taxon>Eukaryota</taxon>
        <taxon>Metazoa</taxon>
        <taxon>Spiralia</taxon>
        <taxon>Lophotrochozoa</taxon>
        <taxon>Platyhelminthes</taxon>
        <taxon>Monogenea</taxon>
        <taxon>Polyopisthocotylea</taxon>
        <taxon>Polystomatidea</taxon>
        <taxon>Polystomatidae</taxon>
        <taxon>Protopolystoma</taxon>
    </lineage>
</organism>
<gene>
    <name evidence="1" type="ORF">PXEA_LOCUS13944</name>
</gene>
<dbReference type="EMBL" id="CAAALY010046756">
    <property type="protein sequence ID" value="VEL20504.1"/>
    <property type="molecule type" value="Genomic_DNA"/>
</dbReference>
<dbReference type="Proteomes" id="UP000784294">
    <property type="component" value="Unassembled WGS sequence"/>
</dbReference>
<sequence length="66" mass="7637">MSPESVSLHVGLVKRNHLHNRYLVPFDLHSASLFNAACQLFAAYQVHYWTLEIMMHIMDSGQDAFF</sequence>
<dbReference type="AlphaFoldDB" id="A0A448WUJ9"/>
<accession>A0A448WUJ9</accession>
<keyword evidence="2" id="KW-1185">Reference proteome</keyword>
<reference evidence="1" key="1">
    <citation type="submission" date="2018-11" db="EMBL/GenBank/DDBJ databases">
        <authorList>
            <consortium name="Pathogen Informatics"/>
        </authorList>
    </citation>
    <scope>NUCLEOTIDE SEQUENCE</scope>
</reference>
<name>A0A448WUJ9_9PLAT</name>
<evidence type="ECO:0000313" key="1">
    <source>
        <dbReference type="EMBL" id="VEL20504.1"/>
    </source>
</evidence>
<comment type="caution">
    <text evidence="1">The sequence shown here is derived from an EMBL/GenBank/DDBJ whole genome shotgun (WGS) entry which is preliminary data.</text>
</comment>